<reference evidence="1" key="2">
    <citation type="journal article" date="2015" name="Data Brief">
        <title>Shoot transcriptome of the giant reed, Arundo donax.</title>
        <authorList>
            <person name="Barrero R.A."/>
            <person name="Guerrero F.D."/>
            <person name="Moolhuijzen P."/>
            <person name="Goolsby J.A."/>
            <person name="Tidwell J."/>
            <person name="Bellgard S.E."/>
            <person name="Bellgard M.I."/>
        </authorList>
    </citation>
    <scope>NUCLEOTIDE SEQUENCE</scope>
    <source>
        <tissue evidence="1">Shoot tissue taken approximately 20 cm above the soil surface</tissue>
    </source>
</reference>
<proteinExistence type="predicted"/>
<organism evidence="1">
    <name type="scientific">Arundo donax</name>
    <name type="common">Giant reed</name>
    <name type="synonym">Donax arundinaceus</name>
    <dbReference type="NCBI Taxonomy" id="35708"/>
    <lineage>
        <taxon>Eukaryota</taxon>
        <taxon>Viridiplantae</taxon>
        <taxon>Streptophyta</taxon>
        <taxon>Embryophyta</taxon>
        <taxon>Tracheophyta</taxon>
        <taxon>Spermatophyta</taxon>
        <taxon>Magnoliopsida</taxon>
        <taxon>Liliopsida</taxon>
        <taxon>Poales</taxon>
        <taxon>Poaceae</taxon>
        <taxon>PACMAD clade</taxon>
        <taxon>Arundinoideae</taxon>
        <taxon>Arundineae</taxon>
        <taxon>Arundo</taxon>
    </lineage>
</organism>
<sequence>MAEYPSLFHNELDGGCPSLEPLSYLSGTPVLVSMCHTRRQPPCKGEIQEK</sequence>
<reference evidence="1" key="1">
    <citation type="submission" date="2014-09" db="EMBL/GenBank/DDBJ databases">
        <authorList>
            <person name="Magalhaes I.L.F."/>
            <person name="Oliveira U."/>
            <person name="Santos F.R."/>
            <person name="Vidigal T.H.D.A."/>
            <person name="Brescovit A.D."/>
            <person name="Santos A.J."/>
        </authorList>
    </citation>
    <scope>NUCLEOTIDE SEQUENCE</scope>
    <source>
        <tissue evidence="1">Shoot tissue taken approximately 20 cm above the soil surface</tissue>
    </source>
</reference>
<protein>
    <submittedName>
        <fullName evidence="1">Uncharacterized protein</fullName>
    </submittedName>
</protein>
<name>A0A0A8XN06_ARUDO</name>
<accession>A0A0A8XN06</accession>
<dbReference type="AlphaFoldDB" id="A0A0A8XN06"/>
<dbReference type="EMBL" id="GBRH01283414">
    <property type="protein sequence ID" value="JAD14481.1"/>
    <property type="molecule type" value="Transcribed_RNA"/>
</dbReference>
<evidence type="ECO:0000313" key="1">
    <source>
        <dbReference type="EMBL" id="JAD14481.1"/>
    </source>
</evidence>